<dbReference type="AlphaFoldDB" id="A0A9P0H1R2"/>
<protein>
    <recommendedName>
        <fullName evidence="3">Receptor ligand binding region domain-containing protein</fullName>
    </recommendedName>
</protein>
<evidence type="ECO:0008006" key="3">
    <source>
        <dbReference type="Google" id="ProtNLM"/>
    </source>
</evidence>
<name>A0A9P0H1R2_NEZVI</name>
<dbReference type="EMBL" id="OV725077">
    <property type="protein sequence ID" value="CAH1389132.1"/>
    <property type="molecule type" value="Genomic_DNA"/>
</dbReference>
<keyword evidence="2" id="KW-1185">Reference proteome</keyword>
<dbReference type="Proteomes" id="UP001152798">
    <property type="component" value="Chromosome 1"/>
</dbReference>
<proteinExistence type="predicted"/>
<dbReference type="Gene3D" id="3.40.50.2300">
    <property type="match status" value="1"/>
</dbReference>
<evidence type="ECO:0000313" key="1">
    <source>
        <dbReference type="EMBL" id="CAH1389132.1"/>
    </source>
</evidence>
<organism evidence="1 2">
    <name type="scientific">Nezara viridula</name>
    <name type="common">Southern green stink bug</name>
    <name type="synonym">Cimex viridulus</name>
    <dbReference type="NCBI Taxonomy" id="85310"/>
    <lineage>
        <taxon>Eukaryota</taxon>
        <taxon>Metazoa</taxon>
        <taxon>Ecdysozoa</taxon>
        <taxon>Arthropoda</taxon>
        <taxon>Hexapoda</taxon>
        <taxon>Insecta</taxon>
        <taxon>Pterygota</taxon>
        <taxon>Neoptera</taxon>
        <taxon>Paraneoptera</taxon>
        <taxon>Hemiptera</taxon>
        <taxon>Heteroptera</taxon>
        <taxon>Panheteroptera</taxon>
        <taxon>Pentatomomorpha</taxon>
        <taxon>Pentatomoidea</taxon>
        <taxon>Pentatomidae</taxon>
        <taxon>Pentatominae</taxon>
        <taxon>Nezara</taxon>
    </lineage>
</organism>
<reference evidence="1" key="1">
    <citation type="submission" date="2022-01" db="EMBL/GenBank/DDBJ databases">
        <authorList>
            <person name="King R."/>
        </authorList>
    </citation>
    <scope>NUCLEOTIDE SEQUENCE</scope>
</reference>
<sequence length="163" mass="18417">MMGWSTANNLKSGITFPFQPMLSSSDSHPLLYSSRGFPDKGEFDPHDSLTAQAALMYDAVFVLVEAFNKLLRKKPDMFRANLRRGQLFNATRGIECNTSKGWTMEVRCSGIRWLGGGEQAVGAPDRRTMDHPKRWFPLTKGNVWSPLFAIPLNTKHSWRILVS</sequence>
<dbReference type="OrthoDB" id="5984008at2759"/>
<accession>A0A9P0H1R2</accession>
<evidence type="ECO:0000313" key="2">
    <source>
        <dbReference type="Proteomes" id="UP001152798"/>
    </source>
</evidence>
<gene>
    <name evidence="1" type="ORF">NEZAVI_LOCUS588</name>
</gene>